<dbReference type="Gramene" id="OBART05G01710.1">
    <property type="protein sequence ID" value="OBART05G01710.1"/>
    <property type="gene ID" value="OBART05G01710"/>
</dbReference>
<name>A0A0D3G2Q7_9ORYZ</name>
<reference evidence="1" key="1">
    <citation type="journal article" date="2009" name="Rice">
        <title>De Novo Next Generation Sequencing of Plant Genomes.</title>
        <authorList>
            <person name="Rounsley S."/>
            <person name="Marri P.R."/>
            <person name="Yu Y."/>
            <person name="He R."/>
            <person name="Sisneros N."/>
            <person name="Goicoechea J.L."/>
            <person name="Lee S.J."/>
            <person name="Angelova A."/>
            <person name="Kudrna D."/>
            <person name="Luo M."/>
            <person name="Affourtit J."/>
            <person name="Desany B."/>
            <person name="Knight J."/>
            <person name="Niazi F."/>
            <person name="Egholm M."/>
            <person name="Wing R.A."/>
        </authorList>
    </citation>
    <scope>NUCLEOTIDE SEQUENCE [LARGE SCALE GENOMIC DNA]</scope>
    <source>
        <strain evidence="1">cv. IRGC 105608</strain>
    </source>
</reference>
<evidence type="ECO:0000313" key="1">
    <source>
        <dbReference type="EnsemblPlants" id="OBART05G01710.1"/>
    </source>
</evidence>
<protein>
    <submittedName>
        <fullName evidence="1">Uncharacterized protein</fullName>
    </submittedName>
</protein>
<reference evidence="1" key="2">
    <citation type="submission" date="2015-03" db="UniProtKB">
        <authorList>
            <consortium name="EnsemblPlants"/>
        </authorList>
    </citation>
    <scope>IDENTIFICATION</scope>
</reference>
<accession>A0A0D3G2Q7</accession>
<dbReference type="EnsemblPlants" id="OBART05G01710.1">
    <property type="protein sequence ID" value="OBART05G01710.1"/>
    <property type="gene ID" value="OBART05G01710"/>
</dbReference>
<dbReference type="HOGENOM" id="CLU_2137314_0_0_1"/>
<dbReference type="STRING" id="65489.A0A0D3G2Q7"/>
<dbReference type="AlphaFoldDB" id="A0A0D3G2Q7"/>
<sequence length="113" mass="12326">MGPSASSLSYFATHSKPYEPSGNGQTGNSFYNYLVSHQKVLEGVSSILDDHGFAPTGKGISIGDLECRPYDCKASNSVPKCNYGAQFVVEHDHFPCDKTRTVESRIHSSIGFY</sequence>
<organism evidence="1">
    <name type="scientific">Oryza barthii</name>
    <dbReference type="NCBI Taxonomy" id="65489"/>
    <lineage>
        <taxon>Eukaryota</taxon>
        <taxon>Viridiplantae</taxon>
        <taxon>Streptophyta</taxon>
        <taxon>Embryophyta</taxon>
        <taxon>Tracheophyta</taxon>
        <taxon>Spermatophyta</taxon>
        <taxon>Magnoliopsida</taxon>
        <taxon>Liliopsida</taxon>
        <taxon>Poales</taxon>
        <taxon>Poaceae</taxon>
        <taxon>BOP clade</taxon>
        <taxon>Oryzoideae</taxon>
        <taxon>Oryzeae</taxon>
        <taxon>Oryzinae</taxon>
        <taxon>Oryza</taxon>
    </lineage>
</organism>
<proteinExistence type="predicted"/>
<dbReference type="PaxDb" id="65489-OBART05G01710.1"/>
<evidence type="ECO:0000313" key="2">
    <source>
        <dbReference type="Proteomes" id="UP000026960"/>
    </source>
</evidence>
<keyword evidence="2" id="KW-1185">Reference proteome</keyword>
<dbReference type="Proteomes" id="UP000026960">
    <property type="component" value="Chromosome 5"/>
</dbReference>